<dbReference type="GO" id="GO:0030170">
    <property type="term" value="F:pyridoxal phosphate binding"/>
    <property type="evidence" value="ECO:0007669"/>
    <property type="project" value="InterPro"/>
</dbReference>
<proteinExistence type="inferred from homology"/>
<feature type="domain" description="Tryptophan synthase beta chain-like PALP" evidence="15">
    <location>
        <begin position="50"/>
        <end position="345"/>
    </location>
</feature>
<protein>
    <recommendedName>
        <fullName evidence="12">Serine racemase</fullName>
        <ecNumber evidence="10">4.3.1.18</ecNumber>
        <ecNumber evidence="11">5.1.1.18</ecNumber>
    </recommendedName>
    <alternativeName>
        <fullName evidence="13">D-serine dehydratase</fullName>
    </alternativeName>
</protein>
<evidence type="ECO:0000256" key="9">
    <source>
        <dbReference type="ARBA" id="ARBA00053278"/>
    </source>
</evidence>
<comment type="cofactor">
    <cofactor evidence="1">
        <name>Ca(2+)</name>
        <dbReference type="ChEBI" id="CHEBI:29108"/>
    </cofactor>
</comment>
<gene>
    <name evidence="16" type="ORF">HYH03_000402</name>
</gene>
<dbReference type="FunFam" id="3.40.50.1100:FF:000007">
    <property type="entry name" value="L-threonine dehydratase catabolic TdcB"/>
    <property type="match status" value="1"/>
</dbReference>
<comment type="cofactor">
    <cofactor evidence="4">
        <name>Mg(2+)</name>
        <dbReference type="ChEBI" id="CHEBI:18420"/>
    </cofactor>
</comment>
<evidence type="ECO:0000256" key="10">
    <source>
        <dbReference type="ARBA" id="ARBA00066349"/>
    </source>
</evidence>
<dbReference type="InterPro" id="IPR000634">
    <property type="entry name" value="Ser/Thr_deHydtase_PyrdxlP-BS"/>
</dbReference>
<sequence length="370" mass="38737">MDEEAVAVAPNGQEDAPTGAPLPILDEPDKPSIYAATIDDIEQAAGRIAPHAHFTPVQTCRSLDQLAGSRSLFFKCEIFQRTGAFKFRGACNSVFALSEEEASKGVVTHSSGNHAAALALAAKLRGIPAHIVVPRTTPQCKVDAIMGYGGKLHFCEPTMEAREEACARVQAETGAVFIPPYNYGPVIAGQGTIALEFLAQVPDLDALVVPISGGGMISGIALAAKALRPGIKVIAAEPAGTNGAPDTALAKMAGWVVPCARTDTIADGLQGRLGSLTWPVVRDLVDGVVVVDEAEIVNAMRLIMERMKLVVEPSGAVGLAAVLSPAWASGHVTRECTRVGVVLCGGNLDLGAKGFWDMWLPKSQQAQDED</sequence>
<evidence type="ECO:0000256" key="7">
    <source>
        <dbReference type="ARBA" id="ARBA00022898"/>
    </source>
</evidence>
<evidence type="ECO:0000256" key="6">
    <source>
        <dbReference type="ARBA" id="ARBA00022842"/>
    </source>
</evidence>
<dbReference type="EC" id="5.1.1.18" evidence="11"/>
<evidence type="ECO:0000256" key="11">
    <source>
        <dbReference type="ARBA" id="ARBA00066592"/>
    </source>
</evidence>
<dbReference type="InterPro" id="IPR001926">
    <property type="entry name" value="TrpB-like_PALP"/>
</dbReference>
<evidence type="ECO:0000256" key="3">
    <source>
        <dbReference type="ARBA" id="ARBA00001936"/>
    </source>
</evidence>
<evidence type="ECO:0000256" key="12">
    <source>
        <dbReference type="ARBA" id="ARBA00070760"/>
    </source>
</evidence>
<name>A0A835YQB4_9CHLO</name>
<evidence type="ECO:0000256" key="4">
    <source>
        <dbReference type="ARBA" id="ARBA00001946"/>
    </source>
</evidence>
<evidence type="ECO:0000313" key="17">
    <source>
        <dbReference type="Proteomes" id="UP000612055"/>
    </source>
</evidence>
<dbReference type="CDD" id="cd01562">
    <property type="entry name" value="Thr-dehyd"/>
    <property type="match status" value="1"/>
</dbReference>
<dbReference type="GO" id="GO:0005524">
    <property type="term" value="F:ATP binding"/>
    <property type="evidence" value="ECO:0007669"/>
    <property type="project" value="TreeGrafter"/>
</dbReference>
<evidence type="ECO:0000256" key="13">
    <source>
        <dbReference type="ARBA" id="ARBA00081761"/>
    </source>
</evidence>
<keyword evidence="8" id="KW-0456">Lyase</keyword>
<evidence type="ECO:0000256" key="2">
    <source>
        <dbReference type="ARBA" id="ARBA00001933"/>
    </source>
</evidence>
<comment type="cofactor">
    <cofactor evidence="3">
        <name>Mn(2+)</name>
        <dbReference type="ChEBI" id="CHEBI:29035"/>
    </cofactor>
</comment>
<dbReference type="GO" id="GO:0006563">
    <property type="term" value="P:L-serine metabolic process"/>
    <property type="evidence" value="ECO:0007669"/>
    <property type="project" value="UniProtKB-ARBA"/>
</dbReference>
<dbReference type="EC" id="4.3.1.18" evidence="10"/>
<feature type="region of interest" description="Disordered" evidence="14">
    <location>
        <begin position="1"/>
        <end position="24"/>
    </location>
</feature>
<dbReference type="FunFam" id="3.40.50.1100:FF:000005">
    <property type="entry name" value="Threonine dehydratase catabolic"/>
    <property type="match status" value="1"/>
</dbReference>
<comment type="function">
    <text evidence="9">Catalyzes the synthesis of D-serine from L-serine. Has dehydratase activity towards both L-serine and D-serine.</text>
</comment>
<dbReference type="SUPFAM" id="SSF53686">
    <property type="entry name" value="Tryptophan synthase beta subunit-like PLP-dependent enzymes"/>
    <property type="match status" value="1"/>
</dbReference>
<dbReference type="PANTHER" id="PTHR43050">
    <property type="entry name" value="SERINE / THREONINE RACEMASE FAMILY MEMBER"/>
    <property type="match status" value="1"/>
</dbReference>
<dbReference type="PROSITE" id="PS00165">
    <property type="entry name" value="DEHYDRATASE_SER_THR"/>
    <property type="match status" value="1"/>
</dbReference>
<evidence type="ECO:0000256" key="5">
    <source>
        <dbReference type="ARBA" id="ARBA00010869"/>
    </source>
</evidence>
<accession>A0A835YQB4</accession>
<dbReference type="InterPro" id="IPR036052">
    <property type="entry name" value="TrpB-like_PALP_sf"/>
</dbReference>
<dbReference type="PANTHER" id="PTHR43050:SF1">
    <property type="entry name" value="SERINE RACEMASE"/>
    <property type="match status" value="1"/>
</dbReference>
<dbReference type="GO" id="GO:0000287">
    <property type="term" value="F:magnesium ion binding"/>
    <property type="evidence" value="ECO:0007669"/>
    <property type="project" value="TreeGrafter"/>
</dbReference>
<dbReference type="Proteomes" id="UP000612055">
    <property type="component" value="Unassembled WGS sequence"/>
</dbReference>
<evidence type="ECO:0000256" key="14">
    <source>
        <dbReference type="SAM" id="MobiDB-lite"/>
    </source>
</evidence>
<dbReference type="Gene3D" id="3.40.50.1100">
    <property type="match status" value="2"/>
</dbReference>
<comment type="caution">
    <text evidence="16">The sequence shown here is derived from an EMBL/GenBank/DDBJ whole genome shotgun (WGS) entry which is preliminary data.</text>
</comment>
<evidence type="ECO:0000256" key="8">
    <source>
        <dbReference type="ARBA" id="ARBA00023239"/>
    </source>
</evidence>
<comment type="similarity">
    <text evidence="5">Belongs to the serine/threonine dehydratase family.</text>
</comment>
<evidence type="ECO:0000313" key="16">
    <source>
        <dbReference type="EMBL" id="KAG2501904.1"/>
    </source>
</evidence>
<keyword evidence="7" id="KW-0663">Pyridoxal phosphate</keyword>
<dbReference type="GO" id="GO:0008721">
    <property type="term" value="F:D-serine ammonia-lyase activity"/>
    <property type="evidence" value="ECO:0007669"/>
    <property type="project" value="UniProtKB-EC"/>
</dbReference>
<dbReference type="Pfam" id="PF00291">
    <property type="entry name" value="PALP"/>
    <property type="match status" value="1"/>
</dbReference>
<reference evidence="16" key="1">
    <citation type="journal article" date="2020" name="bioRxiv">
        <title>Comparative genomics of Chlamydomonas.</title>
        <authorList>
            <person name="Craig R.J."/>
            <person name="Hasan A.R."/>
            <person name="Ness R.W."/>
            <person name="Keightley P.D."/>
        </authorList>
    </citation>
    <scope>NUCLEOTIDE SEQUENCE</scope>
    <source>
        <strain evidence="16">CCAP 11/70</strain>
    </source>
</reference>
<comment type="cofactor">
    <cofactor evidence="2">
        <name>pyridoxal 5'-phosphate</name>
        <dbReference type="ChEBI" id="CHEBI:597326"/>
    </cofactor>
</comment>
<dbReference type="AlphaFoldDB" id="A0A835YQB4"/>
<dbReference type="OrthoDB" id="4418812at2759"/>
<evidence type="ECO:0000259" key="15">
    <source>
        <dbReference type="Pfam" id="PF00291"/>
    </source>
</evidence>
<dbReference type="GO" id="GO:0018114">
    <property type="term" value="F:threonine racemase activity"/>
    <property type="evidence" value="ECO:0007669"/>
    <property type="project" value="TreeGrafter"/>
</dbReference>
<dbReference type="GO" id="GO:0070179">
    <property type="term" value="P:D-serine biosynthetic process"/>
    <property type="evidence" value="ECO:0007669"/>
    <property type="project" value="TreeGrafter"/>
</dbReference>
<keyword evidence="6" id="KW-0460">Magnesium</keyword>
<dbReference type="GO" id="GO:0003941">
    <property type="term" value="F:L-serine ammonia-lyase activity"/>
    <property type="evidence" value="ECO:0007669"/>
    <property type="project" value="TreeGrafter"/>
</dbReference>
<keyword evidence="17" id="KW-1185">Reference proteome</keyword>
<dbReference type="EMBL" id="JAEHOE010000001">
    <property type="protein sequence ID" value="KAG2501904.1"/>
    <property type="molecule type" value="Genomic_DNA"/>
</dbReference>
<evidence type="ECO:0000256" key="1">
    <source>
        <dbReference type="ARBA" id="ARBA00001913"/>
    </source>
</evidence>
<organism evidence="16 17">
    <name type="scientific">Edaphochlamys debaryana</name>
    <dbReference type="NCBI Taxonomy" id="47281"/>
    <lineage>
        <taxon>Eukaryota</taxon>
        <taxon>Viridiplantae</taxon>
        <taxon>Chlorophyta</taxon>
        <taxon>core chlorophytes</taxon>
        <taxon>Chlorophyceae</taxon>
        <taxon>CS clade</taxon>
        <taxon>Chlamydomonadales</taxon>
        <taxon>Chlamydomonadales incertae sedis</taxon>
        <taxon>Edaphochlamys</taxon>
    </lineage>
</organism>
<dbReference type="GO" id="GO:0030378">
    <property type="term" value="F:serine racemase activity"/>
    <property type="evidence" value="ECO:0007669"/>
    <property type="project" value="UniProtKB-EC"/>
</dbReference>